<evidence type="ECO:0000313" key="1">
    <source>
        <dbReference type="EMBL" id="CAG8529872.1"/>
    </source>
</evidence>
<dbReference type="Proteomes" id="UP000789920">
    <property type="component" value="Unassembled WGS sequence"/>
</dbReference>
<reference evidence="1" key="1">
    <citation type="submission" date="2021-06" db="EMBL/GenBank/DDBJ databases">
        <authorList>
            <person name="Kallberg Y."/>
            <person name="Tangrot J."/>
            <person name="Rosling A."/>
        </authorList>
    </citation>
    <scope>NUCLEOTIDE SEQUENCE</scope>
    <source>
        <strain evidence="1">MA461A</strain>
    </source>
</reference>
<accession>A0ACA9LHI4</accession>
<sequence length="100" mass="11750">MDKAFKSISQQLKLTVEKYDSENLLGISINAFKKKQDLEYACKVFDKLKESKFNNTCRTARYYLGLCYEGGVRCSQNLNEAKKWYKSAEYLGHLENRQIY</sequence>
<name>A0ACA9LHI4_9GLOM</name>
<organism evidence="1 2">
    <name type="scientific">Racocetra persica</name>
    <dbReference type="NCBI Taxonomy" id="160502"/>
    <lineage>
        <taxon>Eukaryota</taxon>
        <taxon>Fungi</taxon>
        <taxon>Fungi incertae sedis</taxon>
        <taxon>Mucoromycota</taxon>
        <taxon>Glomeromycotina</taxon>
        <taxon>Glomeromycetes</taxon>
        <taxon>Diversisporales</taxon>
        <taxon>Gigasporaceae</taxon>
        <taxon>Racocetra</taxon>
    </lineage>
</organism>
<gene>
    <name evidence="1" type="ORF">RPERSI_LOCUS3089</name>
</gene>
<dbReference type="EMBL" id="CAJVQC010003626">
    <property type="protein sequence ID" value="CAG8529872.1"/>
    <property type="molecule type" value="Genomic_DNA"/>
</dbReference>
<evidence type="ECO:0000313" key="2">
    <source>
        <dbReference type="Proteomes" id="UP000789920"/>
    </source>
</evidence>
<keyword evidence="2" id="KW-1185">Reference proteome</keyword>
<proteinExistence type="predicted"/>
<protein>
    <submittedName>
        <fullName evidence="1">23714_t:CDS:1</fullName>
    </submittedName>
</protein>
<comment type="caution">
    <text evidence="1">The sequence shown here is derived from an EMBL/GenBank/DDBJ whole genome shotgun (WGS) entry which is preliminary data.</text>
</comment>